<gene>
    <name evidence="3" type="ORF">ACFFJ3_22280</name>
</gene>
<dbReference type="Proteomes" id="UP001589792">
    <property type="component" value="Unassembled WGS sequence"/>
</dbReference>
<sequence>MKEIYRGMTRSQLDAAYNNTKAVENFTKLLEEFQFSSKKLYLEKKSQIDVCYHSSPRTTFDYFPASQKNCPTFIFIHGGYWQNCNKEDFAFIAEGILNAGINVILAEYTLAPEASMTQIVNEIGLLLDYLNQHTVELNITRGKVCLGGHSAGGHLTVIHRNHPLISHAMPISALIDLQPISLCWLNDKLSLSDNEIEKYSPINKLIKGGPIAVHVGGGELPELIRHSKELYHELKDIGSNVIYQEVGNHDHFTQLYEFTDPDGFLVKSLKELLAR</sequence>
<comment type="caution">
    <text evidence="3">The sequence shown here is derived from an EMBL/GenBank/DDBJ whole genome shotgun (WGS) entry which is preliminary data.</text>
</comment>
<dbReference type="InterPro" id="IPR049492">
    <property type="entry name" value="BD-FAE-like_dom"/>
</dbReference>
<proteinExistence type="predicted"/>
<dbReference type="RefSeq" id="WP_380679962.1">
    <property type="nucleotide sequence ID" value="NZ_CP173186.1"/>
</dbReference>
<keyword evidence="1 3" id="KW-0378">Hydrolase</keyword>
<dbReference type="EMBL" id="JBHLXG010000038">
    <property type="protein sequence ID" value="MFC0229184.1"/>
    <property type="molecule type" value="Genomic_DNA"/>
</dbReference>
<dbReference type="PANTHER" id="PTHR48081:SF33">
    <property type="entry name" value="KYNURENINE FORMAMIDASE"/>
    <property type="match status" value="1"/>
</dbReference>
<protein>
    <submittedName>
        <fullName evidence="3">Alpha/beta hydrolase</fullName>
    </submittedName>
</protein>
<dbReference type="GO" id="GO:0016787">
    <property type="term" value="F:hydrolase activity"/>
    <property type="evidence" value="ECO:0007669"/>
    <property type="project" value="UniProtKB-KW"/>
</dbReference>
<organism evidence="3 4">
    <name type="scientific">Serratia aquatilis</name>
    <dbReference type="NCBI Taxonomy" id="1737515"/>
    <lineage>
        <taxon>Bacteria</taxon>
        <taxon>Pseudomonadati</taxon>
        <taxon>Pseudomonadota</taxon>
        <taxon>Gammaproteobacteria</taxon>
        <taxon>Enterobacterales</taxon>
        <taxon>Yersiniaceae</taxon>
        <taxon>Serratia</taxon>
    </lineage>
</organism>
<accession>A0ABV6EKF5</accession>
<evidence type="ECO:0000313" key="4">
    <source>
        <dbReference type="Proteomes" id="UP001589792"/>
    </source>
</evidence>
<evidence type="ECO:0000256" key="1">
    <source>
        <dbReference type="ARBA" id="ARBA00022801"/>
    </source>
</evidence>
<feature type="domain" description="BD-FAE-like" evidence="2">
    <location>
        <begin position="62"/>
        <end position="158"/>
    </location>
</feature>
<dbReference type="InterPro" id="IPR029058">
    <property type="entry name" value="AB_hydrolase_fold"/>
</dbReference>
<name>A0ABV6EKF5_9GAMM</name>
<dbReference type="PANTHER" id="PTHR48081">
    <property type="entry name" value="AB HYDROLASE SUPERFAMILY PROTEIN C4A8.06C"/>
    <property type="match status" value="1"/>
</dbReference>
<dbReference type="SUPFAM" id="SSF53474">
    <property type="entry name" value="alpha/beta-Hydrolases"/>
    <property type="match status" value="1"/>
</dbReference>
<dbReference type="Pfam" id="PF20434">
    <property type="entry name" value="BD-FAE"/>
    <property type="match status" value="1"/>
</dbReference>
<reference evidence="3 4" key="1">
    <citation type="submission" date="2024-09" db="EMBL/GenBank/DDBJ databases">
        <authorList>
            <person name="Sun Q."/>
            <person name="Mori K."/>
        </authorList>
    </citation>
    <scope>NUCLEOTIDE SEQUENCE [LARGE SCALE GENOMIC DNA]</scope>
    <source>
        <strain evidence="3 4">CCM 8626</strain>
    </source>
</reference>
<dbReference type="InterPro" id="IPR050300">
    <property type="entry name" value="GDXG_lipolytic_enzyme"/>
</dbReference>
<keyword evidence="4" id="KW-1185">Reference proteome</keyword>
<evidence type="ECO:0000259" key="2">
    <source>
        <dbReference type="Pfam" id="PF20434"/>
    </source>
</evidence>
<dbReference type="Gene3D" id="3.40.50.1820">
    <property type="entry name" value="alpha/beta hydrolase"/>
    <property type="match status" value="1"/>
</dbReference>
<evidence type="ECO:0000313" key="3">
    <source>
        <dbReference type="EMBL" id="MFC0229184.1"/>
    </source>
</evidence>